<dbReference type="Gene3D" id="3.40.440.10">
    <property type="entry name" value="Adenylosuccinate Synthetase, subunit A, domain 1"/>
    <property type="match status" value="1"/>
</dbReference>
<reference evidence="11 12" key="1">
    <citation type="submission" date="2015-09" db="EMBL/GenBank/DDBJ databases">
        <title>Sorangium comparison.</title>
        <authorList>
            <person name="Zaburannyi N."/>
            <person name="Bunk B."/>
            <person name="Overmann J."/>
            <person name="Mueller R."/>
        </authorList>
    </citation>
    <scope>NUCLEOTIDE SEQUENCE [LARGE SCALE GENOMIC DNA]</scope>
    <source>
        <strain evidence="11 12">So ce26</strain>
    </source>
</reference>
<evidence type="ECO:0000256" key="1">
    <source>
        <dbReference type="ARBA" id="ARBA00011738"/>
    </source>
</evidence>
<dbReference type="InterPro" id="IPR042109">
    <property type="entry name" value="Adenylosuccinate_synth_dom1"/>
</dbReference>
<dbReference type="EC" id="6.3.4.4" evidence="8 10"/>
<feature type="binding site" evidence="8">
    <location>
        <position position="144"/>
    </location>
    <ligand>
        <name>IMP</name>
        <dbReference type="ChEBI" id="CHEBI:58053"/>
        <note>ligand shared between dimeric partners</note>
    </ligand>
</feature>
<evidence type="ECO:0000256" key="7">
    <source>
        <dbReference type="ARBA" id="ARBA00023134"/>
    </source>
</evidence>
<keyword evidence="3 8" id="KW-0479">Metal-binding</keyword>
<dbReference type="InterPro" id="IPR033128">
    <property type="entry name" value="Adenylosuccin_syn_Lys_AS"/>
</dbReference>
<feature type="binding site" evidence="8">
    <location>
        <begin position="40"/>
        <end position="42"/>
    </location>
    <ligand>
        <name>GTP</name>
        <dbReference type="ChEBI" id="CHEBI:37565"/>
    </ligand>
</feature>
<feature type="binding site" description="in other chain" evidence="8">
    <location>
        <position position="130"/>
    </location>
    <ligand>
        <name>IMP</name>
        <dbReference type="ChEBI" id="CHEBI:58053"/>
        <note>ligand shared between dimeric partners</note>
    </ligand>
</feature>
<comment type="pathway">
    <text evidence="8 10">Purine metabolism; AMP biosynthesis via de novo pathway; AMP from IMP: step 1/2.</text>
</comment>
<gene>
    <name evidence="8 11" type="primary">purA</name>
    <name evidence="11" type="ORF">SOCE26_103120</name>
</gene>
<feature type="binding site" evidence="8">
    <location>
        <begin position="411"/>
        <end position="413"/>
    </location>
    <ligand>
        <name>GTP</name>
        <dbReference type="ChEBI" id="CHEBI:37565"/>
    </ligand>
</feature>
<feature type="binding site" evidence="8">
    <location>
        <position position="305"/>
    </location>
    <ligand>
        <name>GTP</name>
        <dbReference type="ChEBI" id="CHEBI:37565"/>
    </ligand>
</feature>
<proteinExistence type="inferred from homology"/>
<dbReference type="AlphaFoldDB" id="A0A2L0FB67"/>
<feature type="active site" description="Proton acceptor" evidence="8">
    <location>
        <position position="13"/>
    </location>
</feature>
<dbReference type="Pfam" id="PF00709">
    <property type="entry name" value="Adenylsucc_synt"/>
    <property type="match status" value="1"/>
</dbReference>
<evidence type="ECO:0000313" key="12">
    <source>
        <dbReference type="Proteomes" id="UP000238348"/>
    </source>
</evidence>
<dbReference type="GO" id="GO:0044208">
    <property type="term" value="P:'de novo' AMP biosynthetic process"/>
    <property type="evidence" value="ECO:0007669"/>
    <property type="project" value="UniProtKB-UniRule"/>
</dbReference>
<accession>A0A2L0FB67</accession>
<name>A0A2L0FB67_SORCE</name>
<dbReference type="InterPro" id="IPR042110">
    <property type="entry name" value="Adenylosuccinate_synth_dom2"/>
</dbReference>
<feature type="binding site" evidence="8">
    <location>
        <position position="13"/>
    </location>
    <ligand>
        <name>Mg(2+)</name>
        <dbReference type="ChEBI" id="CHEBI:18420"/>
    </ligand>
</feature>
<dbReference type="FunFam" id="3.90.170.10:FF:000001">
    <property type="entry name" value="Adenylosuccinate synthetase"/>
    <property type="match status" value="1"/>
</dbReference>
<dbReference type="InterPro" id="IPR001114">
    <property type="entry name" value="Adenylosuccinate_synthetase"/>
</dbReference>
<evidence type="ECO:0000256" key="9">
    <source>
        <dbReference type="PROSITE-ProRule" id="PRU10134"/>
    </source>
</evidence>
<feature type="binding site" description="in other chain" evidence="8">
    <location>
        <position position="224"/>
    </location>
    <ligand>
        <name>IMP</name>
        <dbReference type="ChEBI" id="CHEBI:58053"/>
        <note>ligand shared between dimeric partners</note>
    </ligand>
</feature>
<dbReference type="HAMAP" id="MF_00011">
    <property type="entry name" value="Adenylosucc_synth"/>
    <property type="match status" value="1"/>
</dbReference>
<dbReference type="SMART" id="SM00788">
    <property type="entry name" value="Adenylsucc_synt"/>
    <property type="match status" value="1"/>
</dbReference>
<evidence type="ECO:0000256" key="5">
    <source>
        <dbReference type="ARBA" id="ARBA00022755"/>
    </source>
</evidence>
<evidence type="ECO:0000256" key="10">
    <source>
        <dbReference type="RuleBase" id="RU000520"/>
    </source>
</evidence>
<evidence type="ECO:0000256" key="4">
    <source>
        <dbReference type="ARBA" id="ARBA00022741"/>
    </source>
</evidence>
<dbReference type="Proteomes" id="UP000238348">
    <property type="component" value="Chromosome"/>
</dbReference>
<dbReference type="EMBL" id="CP012673">
    <property type="protein sequence ID" value="AUX48771.1"/>
    <property type="molecule type" value="Genomic_DNA"/>
</dbReference>
<dbReference type="GO" id="GO:0004019">
    <property type="term" value="F:adenylosuccinate synthase activity"/>
    <property type="evidence" value="ECO:0007669"/>
    <property type="project" value="UniProtKB-UniRule"/>
</dbReference>
<dbReference type="CDD" id="cd03108">
    <property type="entry name" value="AdSS"/>
    <property type="match status" value="1"/>
</dbReference>
<dbReference type="InterPro" id="IPR042111">
    <property type="entry name" value="Adenylosuccinate_synth_dom3"/>
</dbReference>
<dbReference type="NCBIfam" id="NF002223">
    <property type="entry name" value="PRK01117.1"/>
    <property type="match status" value="1"/>
</dbReference>
<dbReference type="SUPFAM" id="SSF52540">
    <property type="entry name" value="P-loop containing nucleoside triphosphate hydrolases"/>
    <property type="match status" value="1"/>
</dbReference>
<feature type="binding site" description="in other chain" evidence="8">
    <location>
        <begin position="13"/>
        <end position="16"/>
    </location>
    <ligand>
        <name>IMP</name>
        <dbReference type="ChEBI" id="CHEBI:58053"/>
        <note>ligand shared between dimeric partners</note>
    </ligand>
</feature>
<keyword evidence="4 8" id="KW-0547">Nucleotide-binding</keyword>
<dbReference type="RefSeq" id="WP_104986579.1">
    <property type="nucleotide sequence ID" value="NZ_CP012673.1"/>
</dbReference>
<comment type="cofactor">
    <cofactor evidence="8">
        <name>Mg(2+)</name>
        <dbReference type="ChEBI" id="CHEBI:18420"/>
    </cofactor>
    <text evidence="8">Binds 1 Mg(2+) ion per subunit.</text>
</comment>
<comment type="subcellular location">
    <subcellularLocation>
        <location evidence="8">Cytoplasm</location>
    </subcellularLocation>
</comment>
<protein>
    <recommendedName>
        <fullName evidence="8 10">Adenylosuccinate synthetase</fullName>
        <shortName evidence="8">AMPSase</shortName>
        <shortName evidence="8">AdSS</shortName>
        <ecNumber evidence="8 10">6.3.4.4</ecNumber>
    </recommendedName>
    <alternativeName>
        <fullName evidence="8">IMP--aspartate ligase</fullName>
    </alternativeName>
</protein>
<evidence type="ECO:0000256" key="3">
    <source>
        <dbReference type="ARBA" id="ARBA00022723"/>
    </source>
</evidence>
<feature type="binding site" evidence="8">
    <location>
        <begin position="299"/>
        <end position="305"/>
    </location>
    <ligand>
        <name>substrate</name>
    </ligand>
</feature>
<feature type="binding site" evidence="8">
    <location>
        <begin position="12"/>
        <end position="18"/>
    </location>
    <ligand>
        <name>GTP</name>
        <dbReference type="ChEBI" id="CHEBI:37565"/>
    </ligand>
</feature>
<comment type="similarity">
    <text evidence="8 10">Belongs to the adenylosuccinate synthetase family.</text>
</comment>
<keyword evidence="2 8" id="KW-0436">Ligase</keyword>
<dbReference type="GO" id="GO:0005525">
    <property type="term" value="F:GTP binding"/>
    <property type="evidence" value="ECO:0007669"/>
    <property type="project" value="UniProtKB-UniRule"/>
</dbReference>
<dbReference type="Gene3D" id="3.90.170.10">
    <property type="entry name" value="Adenylosuccinate Synthetase, subunit A, domain 3"/>
    <property type="match status" value="1"/>
</dbReference>
<feature type="binding site" description="in other chain" evidence="8">
    <location>
        <position position="303"/>
    </location>
    <ligand>
        <name>IMP</name>
        <dbReference type="ChEBI" id="CHEBI:58053"/>
        <note>ligand shared between dimeric partners</note>
    </ligand>
</feature>
<feature type="binding site" evidence="8">
    <location>
        <begin position="331"/>
        <end position="333"/>
    </location>
    <ligand>
        <name>GTP</name>
        <dbReference type="ChEBI" id="CHEBI:37565"/>
    </ligand>
</feature>
<comment type="catalytic activity">
    <reaction evidence="8 10">
        <text>IMP + L-aspartate + GTP = N(6)-(1,2-dicarboxyethyl)-AMP + GDP + phosphate + 2 H(+)</text>
        <dbReference type="Rhea" id="RHEA:15753"/>
        <dbReference type="ChEBI" id="CHEBI:15378"/>
        <dbReference type="ChEBI" id="CHEBI:29991"/>
        <dbReference type="ChEBI" id="CHEBI:37565"/>
        <dbReference type="ChEBI" id="CHEBI:43474"/>
        <dbReference type="ChEBI" id="CHEBI:57567"/>
        <dbReference type="ChEBI" id="CHEBI:58053"/>
        <dbReference type="ChEBI" id="CHEBI:58189"/>
        <dbReference type="EC" id="6.3.4.4"/>
    </reaction>
</comment>
<sequence length="427" mass="45295">MTAIVIVGAQWGDEGKGKVVDLYTESADLVVRYAGGPNAGHTLVVGQEKLIVRLIPSGILRQNARCVMAQGMVVDPGVLVSEIDAVEARGCSTEGRLFVSDRAHLILPFHPLVDSLREAAAADGERLGTTKRGIGPCYEDKAARRGARLGDLRDMKRLAGLVARSIEAWTPTLRALGGEPPALDAILEEIAPLAKRITPLLADTSQLIDGALRRGERVLLEGAQGTLLDIDHGTFPFVTSSSAIAGGACVGAGVGPTRIRRVLGLAKAYCTRVGEGPFPTELGGPLGERLRAVGGEYGSVTGRPRRTGWLDLPALRYAARVNGLDGIALTKLDVLTGMPELKVCVAYDTPSGRTREFPIDELATSKPVLEPVTEWSESIDSARSMSELPAAARQYVELVEKETGVPVDVVSVGAERDATIVRRNAFA</sequence>
<evidence type="ECO:0000313" key="11">
    <source>
        <dbReference type="EMBL" id="AUX48771.1"/>
    </source>
</evidence>
<evidence type="ECO:0000256" key="6">
    <source>
        <dbReference type="ARBA" id="ARBA00022842"/>
    </source>
</evidence>
<dbReference type="GO" id="GO:0000287">
    <property type="term" value="F:magnesium ion binding"/>
    <property type="evidence" value="ECO:0007669"/>
    <property type="project" value="UniProtKB-UniRule"/>
</dbReference>
<dbReference type="InterPro" id="IPR027417">
    <property type="entry name" value="P-loop_NTPase"/>
</dbReference>
<comment type="function">
    <text evidence="8">Plays an important role in the de novo pathway of purine nucleotide biosynthesis. Catalyzes the first committed step in the biosynthesis of AMP from IMP.</text>
</comment>
<dbReference type="GO" id="GO:0005737">
    <property type="term" value="C:cytoplasm"/>
    <property type="evidence" value="ECO:0007669"/>
    <property type="project" value="UniProtKB-SubCell"/>
</dbReference>
<evidence type="ECO:0000256" key="2">
    <source>
        <dbReference type="ARBA" id="ARBA00022598"/>
    </source>
</evidence>
<dbReference type="NCBIfam" id="TIGR00184">
    <property type="entry name" value="purA"/>
    <property type="match status" value="1"/>
</dbReference>
<keyword evidence="8" id="KW-0963">Cytoplasm</keyword>
<dbReference type="UniPathway" id="UPA00075">
    <property type="reaction ID" value="UER00335"/>
</dbReference>
<dbReference type="FunFam" id="1.10.300.10:FF:000001">
    <property type="entry name" value="Adenylosuccinate synthetase"/>
    <property type="match status" value="1"/>
</dbReference>
<feature type="binding site" evidence="8">
    <location>
        <position position="40"/>
    </location>
    <ligand>
        <name>Mg(2+)</name>
        <dbReference type="ChEBI" id="CHEBI:18420"/>
    </ligand>
</feature>
<feature type="binding site" description="in other chain" evidence="8">
    <location>
        <position position="239"/>
    </location>
    <ligand>
        <name>IMP</name>
        <dbReference type="ChEBI" id="CHEBI:58053"/>
        <note>ligand shared between dimeric partners</note>
    </ligand>
</feature>
<dbReference type="PANTHER" id="PTHR11846">
    <property type="entry name" value="ADENYLOSUCCINATE SYNTHETASE"/>
    <property type="match status" value="1"/>
</dbReference>
<feature type="binding site" description="in other chain" evidence="8">
    <location>
        <begin position="38"/>
        <end position="41"/>
    </location>
    <ligand>
        <name>IMP</name>
        <dbReference type="ChEBI" id="CHEBI:58053"/>
        <note>ligand shared between dimeric partners</note>
    </ligand>
</feature>
<dbReference type="OrthoDB" id="9807553at2"/>
<dbReference type="GO" id="GO:0046040">
    <property type="term" value="P:IMP metabolic process"/>
    <property type="evidence" value="ECO:0007669"/>
    <property type="project" value="TreeGrafter"/>
</dbReference>
<dbReference type="PROSITE" id="PS01266">
    <property type="entry name" value="ADENYLOSUCCIN_SYN_1"/>
    <property type="match status" value="1"/>
</dbReference>
<keyword evidence="6 8" id="KW-0460">Magnesium</keyword>
<feature type="active site" description="Proton donor" evidence="8">
    <location>
        <position position="41"/>
    </location>
</feature>
<organism evidence="11 12">
    <name type="scientific">Sorangium cellulosum</name>
    <name type="common">Polyangium cellulosum</name>
    <dbReference type="NCBI Taxonomy" id="56"/>
    <lineage>
        <taxon>Bacteria</taxon>
        <taxon>Pseudomonadati</taxon>
        <taxon>Myxococcota</taxon>
        <taxon>Polyangia</taxon>
        <taxon>Polyangiales</taxon>
        <taxon>Polyangiaceae</taxon>
        <taxon>Sorangium</taxon>
    </lineage>
</organism>
<feature type="active site" evidence="9">
    <location>
        <position position="141"/>
    </location>
</feature>
<keyword evidence="5 8" id="KW-0658">Purine biosynthesis</keyword>
<dbReference type="Gene3D" id="1.10.300.10">
    <property type="entry name" value="Adenylosuccinate Synthetase, subunit A, domain 2"/>
    <property type="match status" value="1"/>
</dbReference>
<dbReference type="InterPro" id="IPR018220">
    <property type="entry name" value="Adenylosuccin_syn_GTP-bd"/>
</dbReference>
<keyword evidence="7 8" id="KW-0342">GTP-binding</keyword>
<dbReference type="PANTHER" id="PTHR11846:SF0">
    <property type="entry name" value="ADENYLOSUCCINATE SYNTHETASE"/>
    <property type="match status" value="1"/>
</dbReference>
<evidence type="ECO:0000256" key="8">
    <source>
        <dbReference type="HAMAP-Rule" id="MF_00011"/>
    </source>
</evidence>
<comment type="subunit">
    <text evidence="1 8">Homodimer.</text>
</comment>
<dbReference type="PROSITE" id="PS00513">
    <property type="entry name" value="ADENYLOSUCCIN_SYN_2"/>
    <property type="match status" value="1"/>
</dbReference>